<dbReference type="Proteomes" id="UP000000684">
    <property type="component" value="Chromosome"/>
</dbReference>
<evidence type="ECO:0000256" key="7">
    <source>
        <dbReference type="ARBA" id="ARBA00022679"/>
    </source>
</evidence>
<evidence type="ECO:0000259" key="19">
    <source>
        <dbReference type="Pfam" id="PF13807"/>
    </source>
</evidence>
<keyword evidence="8 16" id="KW-0812">Transmembrane</keyword>
<keyword evidence="11" id="KW-0067">ATP-binding</keyword>
<evidence type="ECO:0000256" key="6">
    <source>
        <dbReference type="ARBA" id="ARBA00022519"/>
    </source>
</evidence>
<dbReference type="InterPro" id="IPR025669">
    <property type="entry name" value="AAA_dom"/>
</dbReference>
<evidence type="ECO:0000256" key="2">
    <source>
        <dbReference type="ARBA" id="ARBA00007316"/>
    </source>
</evidence>
<dbReference type="eggNOG" id="COG3206">
    <property type="taxonomic scope" value="Bacteria"/>
</dbReference>
<feature type="transmembrane region" description="Helical" evidence="16">
    <location>
        <begin position="454"/>
        <end position="474"/>
    </location>
</feature>
<evidence type="ECO:0000313" key="21">
    <source>
        <dbReference type="Proteomes" id="UP000000684"/>
    </source>
</evidence>
<feature type="domain" description="AAA" evidence="18">
    <location>
        <begin position="556"/>
        <end position="693"/>
    </location>
</feature>
<evidence type="ECO:0000256" key="5">
    <source>
        <dbReference type="ARBA" id="ARBA00022475"/>
    </source>
</evidence>
<evidence type="ECO:0000259" key="17">
    <source>
        <dbReference type="Pfam" id="PF02706"/>
    </source>
</evidence>
<dbReference type="EMBL" id="CP000447">
    <property type="protein sequence ID" value="ABI71237.1"/>
    <property type="molecule type" value="Genomic_DNA"/>
</dbReference>
<keyword evidence="9" id="KW-0547">Nucleotide-binding</keyword>
<keyword evidence="10" id="KW-0418">Kinase</keyword>
<evidence type="ECO:0000256" key="10">
    <source>
        <dbReference type="ARBA" id="ARBA00022777"/>
    </source>
</evidence>
<evidence type="ECO:0000256" key="16">
    <source>
        <dbReference type="SAM" id="Phobius"/>
    </source>
</evidence>
<evidence type="ECO:0000256" key="4">
    <source>
        <dbReference type="ARBA" id="ARBA00011903"/>
    </source>
</evidence>
<keyword evidence="5" id="KW-1003">Cell membrane</keyword>
<dbReference type="PANTHER" id="PTHR32309:SF13">
    <property type="entry name" value="FERRIC ENTEROBACTIN TRANSPORT PROTEIN FEPE"/>
    <property type="match status" value="1"/>
</dbReference>
<evidence type="ECO:0000256" key="11">
    <source>
        <dbReference type="ARBA" id="ARBA00022840"/>
    </source>
</evidence>
<evidence type="ECO:0000256" key="9">
    <source>
        <dbReference type="ARBA" id="ARBA00022741"/>
    </source>
</evidence>
<dbReference type="KEGG" id="sfr:Sfri_1385"/>
<proteinExistence type="inferred from homology"/>
<comment type="similarity">
    <text evidence="3">Belongs to the etk/wzc family.</text>
</comment>
<comment type="similarity">
    <text evidence="2">Belongs to the CpsD/CapB family.</text>
</comment>
<dbReference type="STRING" id="318167.Sfri_1385"/>
<evidence type="ECO:0000256" key="13">
    <source>
        <dbReference type="ARBA" id="ARBA00023136"/>
    </source>
</evidence>
<keyword evidence="21" id="KW-1185">Reference proteome</keyword>
<dbReference type="CDD" id="cd05387">
    <property type="entry name" value="BY-kinase"/>
    <property type="match status" value="1"/>
</dbReference>
<dbReference type="GeneID" id="41836745"/>
<evidence type="ECO:0000256" key="8">
    <source>
        <dbReference type="ARBA" id="ARBA00022692"/>
    </source>
</evidence>
<dbReference type="Pfam" id="PF13614">
    <property type="entry name" value="AAA_31"/>
    <property type="match status" value="1"/>
</dbReference>
<evidence type="ECO:0000256" key="1">
    <source>
        <dbReference type="ARBA" id="ARBA00004429"/>
    </source>
</evidence>
<dbReference type="GO" id="GO:0004715">
    <property type="term" value="F:non-membrane spanning protein tyrosine kinase activity"/>
    <property type="evidence" value="ECO:0007669"/>
    <property type="project" value="UniProtKB-EC"/>
</dbReference>
<evidence type="ECO:0000256" key="12">
    <source>
        <dbReference type="ARBA" id="ARBA00022989"/>
    </source>
</evidence>
<sequence length="756" mass="83701">MSFLERRQSTFPGNEPNLSTTKVEQLIDVKKLLLPLLRFKWRIIAFALLVTALTVFVVLSMTPIFSATSTLLIESEQAKAIKIDEVYGINSGQQEYYLTQFEIIKSRSIAERVFNELDLVNHPAFNQPPSWFAELKSQLNFIPQEAATAADSQISLDIAKHKLIDDFAKSISVSPVSKTQLVNISYESSDSQLAAQVANAVGDIYIVSQLEAKLGMTQKVNVWLGGRLEDLRLKLDQSEYKLERFKVENGLIDVEGVTALDAKELERLSDEITMARSRKAQADSFMAVVKRYGATDISRLESLPEVTSHQSIQNVKREVVLVERKVSELEQVYGPKHPKMIAAQAELNTVQQNLHKQISRLVQGIEDEAQTAGQTLQALEAQFGNAKGAFQNLSTKDTDYQRLLREVDTNRQLFDTFLARQKETAVTGDFDSPVARFTDRAVVPLLPEKPKKKVIIILAFMASLGFAMVLVLILDALNDTIKTSDDVEKLLSQRALGYVPKAKKGTSYEEINFAFYDASLPLHAEAVRTIRTSMSLMAMGTSLSTIEVTSSNPNEGKTTTSMNIAFAYATMEKVLIIDADLRKSSLGMRFGLPTYQPGLANVLSGTDSLHNSIVKEVKPNVDVMPAGAVPLNPQELLTSRHFAELLTELKTQYGKIIIDTPPVHAVSDALIITSLCDATVLVVKAGHTRSEAVKMTLAKLNQARSKVFGVVLNQFNTKDAQRYQGDYGYYQAYGADYAIKQPAGNSKAKSKENTKA</sequence>
<accession>Q084S8</accession>
<comment type="catalytic activity">
    <reaction evidence="15">
        <text>L-tyrosyl-[protein] + ATP = O-phospho-L-tyrosyl-[protein] + ADP + H(+)</text>
        <dbReference type="Rhea" id="RHEA:10596"/>
        <dbReference type="Rhea" id="RHEA-COMP:10136"/>
        <dbReference type="Rhea" id="RHEA-COMP:20101"/>
        <dbReference type="ChEBI" id="CHEBI:15378"/>
        <dbReference type="ChEBI" id="CHEBI:30616"/>
        <dbReference type="ChEBI" id="CHEBI:46858"/>
        <dbReference type="ChEBI" id="CHEBI:61978"/>
        <dbReference type="ChEBI" id="CHEBI:456216"/>
        <dbReference type="EC" id="2.7.10.2"/>
    </reaction>
</comment>
<feature type="transmembrane region" description="Helical" evidence="16">
    <location>
        <begin position="43"/>
        <end position="73"/>
    </location>
</feature>
<evidence type="ECO:0000256" key="3">
    <source>
        <dbReference type="ARBA" id="ARBA00008883"/>
    </source>
</evidence>
<keyword evidence="6" id="KW-0997">Cell inner membrane</keyword>
<feature type="domain" description="Polysaccharide chain length determinant N-terminal" evidence="17">
    <location>
        <begin position="27"/>
        <end position="117"/>
    </location>
</feature>
<dbReference type="RefSeq" id="WP_011636858.1">
    <property type="nucleotide sequence ID" value="NC_008345.1"/>
</dbReference>
<feature type="domain" description="Tyrosine-protein kinase G-rich" evidence="19">
    <location>
        <begin position="402"/>
        <end position="473"/>
    </location>
</feature>
<dbReference type="PANTHER" id="PTHR32309">
    <property type="entry name" value="TYROSINE-PROTEIN KINASE"/>
    <property type="match status" value="1"/>
</dbReference>
<protein>
    <recommendedName>
        <fullName evidence="4">non-specific protein-tyrosine kinase</fullName>
        <ecNumber evidence="4">2.7.10.2</ecNumber>
    </recommendedName>
</protein>
<dbReference type="Pfam" id="PF13807">
    <property type="entry name" value="GNVR"/>
    <property type="match status" value="1"/>
</dbReference>
<name>Q084S8_SHEFN</name>
<dbReference type="GO" id="GO:0005886">
    <property type="term" value="C:plasma membrane"/>
    <property type="evidence" value="ECO:0007669"/>
    <property type="project" value="UniProtKB-SubCell"/>
</dbReference>
<organism evidence="20 21">
    <name type="scientific">Shewanella frigidimarina (strain NCIMB 400)</name>
    <dbReference type="NCBI Taxonomy" id="318167"/>
    <lineage>
        <taxon>Bacteria</taxon>
        <taxon>Pseudomonadati</taxon>
        <taxon>Pseudomonadota</taxon>
        <taxon>Gammaproteobacteria</taxon>
        <taxon>Alteromonadales</taxon>
        <taxon>Shewanellaceae</taxon>
        <taxon>Shewanella</taxon>
    </lineage>
</organism>
<gene>
    <name evidence="20" type="ordered locus">Sfri_1385</name>
</gene>
<dbReference type="InterPro" id="IPR005702">
    <property type="entry name" value="Wzc-like_C"/>
</dbReference>
<dbReference type="Gene3D" id="3.40.50.300">
    <property type="entry name" value="P-loop containing nucleotide triphosphate hydrolases"/>
    <property type="match status" value="1"/>
</dbReference>
<dbReference type="GO" id="GO:0005524">
    <property type="term" value="F:ATP binding"/>
    <property type="evidence" value="ECO:0007669"/>
    <property type="project" value="UniProtKB-KW"/>
</dbReference>
<keyword evidence="7" id="KW-0808">Transferase</keyword>
<reference evidence="20 21" key="1">
    <citation type="submission" date="2006-08" db="EMBL/GenBank/DDBJ databases">
        <title>Complete sequence of Shewanella frigidimarina NCIMB 400.</title>
        <authorList>
            <consortium name="US DOE Joint Genome Institute"/>
            <person name="Copeland A."/>
            <person name="Lucas S."/>
            <person name="Lapidus A."/>
            <person name="Barry K."/>
            <person name="Detter J.C."/>
            <person name="Glavina del Rio T."/>
            <person name="Hammon N."/>
            <person name="Israni S."/>
            <person name="Dalin E."/>
            <person name="Tice H."/>
            <person name="Pitluck S."/>
            <person name="Fredrickson J.K."/>
            <person name="Kolker E."/>
            <person name="McCuel L.A."/>
            <person name="DiChristina T."/>
            <person name="Nealson K.H."/>
            <person name="Newman D."/>
            <person name="Tiedje J.M."/>
            <person name="Zhou J."/>
            <person name="Romine M.F."/>
            <person name="Culley D.E."/>
            <person name="Serres M."/>
            <person name="Chertkov O."/>
            <person name="Brettin T."/>
            <person name="Bruce D."/>
            <person name="Han C."/>
            <person name="Tapia R."/>
            <person name="Gilna P."/>
            <person name="Schmutz J."/>
            <person name="Larimer F."/>
            <person name="Land M."/>
            <person name="Hauser L."/>
            <person name="Kyrpides N."/>
            <person name="Mikhailova N."/>
            <person name="Richardson P."/>
        </authorList>
    </citation>
    <scope>NUCLEOTIDE SEQUENCE [LARGE SCALE GENOMIC DNA]</scope>
    <source>
        <strain evidence="20 21">NCIMB 400</strain>
    </source>
</reference>
<dbReference type="SUPFAM" id="SSF52540">
    <property type="entry name" value="P-loop containing nucleoside triphosphate hydrolases"/>
    <property type="match status" value="1"/>
</dbReference>
<dbReference type="HOGENOM" id="CLU_009912_2_1_6"/>
<evidence type="ECO:0000259" key="18">
    <source>
        <dbReference type="Pfam" id="PF13614"/>
    </source>
</evidence>
<evidence type="ECO:0000313" key="20">
    <source>
        <dbReference type="EMBL" id="ABI71237.1"/>
    </source>
</evidence>
<dbReference type="InterPro" id="IPR003856">
    <property type="entry name" value="LPS_length_determ_N"/>
</dbReference>
<dbReference type="NCBIfam" id="TIGR01007">
    <property type="entry name" value="eps_fam"/>
    <property type="match status" value="1"/>
</dbReference>
<dbReference type="InterPro" id="IPR050445">
    <property type="entry name" value="Bact_polysacc_biosynth/exp"/>
</dbReference>
<dbReference type="EC" id="2.7.10.2" evidence="4"/>
<comment type="subcellular location">
    <subcellularLocation>
        <location evidence="1">Cell inner membrane</location>
        <topology evidence="1">Multi-pass membrane protein</topology>
    </subcellularLocation>
</comment>
<evidence type="ECO:0000256" key="15">
    <source>
        <dbReference type="ARBA" id="ARBA00051245"/>
    </source>
</evidence>
<dbReference type="eggNOG" id="COG0489">
    <property type="taxonomic scope" value="Bacteria"/>
</dbReference>
<keyword evidence="13 16" id="KW-0472">Membrane</keyword>
<dbReference type="OrthoDB" id="9775724at2"/>
<keyword evidence="12 16" id="KW-1133">Transmembrane helix</keyword>
<evidence type="ECO:0000256" key="14">
    <source>
        <dbReference type="ARBA" id="ARBA00023137"/>
    </source>
</evidence>
<dbReference type="Pfam" id="PF02706">
    <property type="entry name" value="Wzz"/>
    <property type="match status" value="1"/>
</dbReference>
<dbReference type="AlphaFoldDB" id="Q084S8"/>
<dbReference type="InterPro" id="IPR027417">
    <property type="entry name" value="P-loop_NTPase"/>
</dbReference>
<dbReference type="InterPro" id="IPR032807">
    <property type="entry name" value="GNVR"/>
</dbReference>
<keyword evidence="14" id="KW-0829">Tyrosine-protein kinase</keyword>